<protein>
    <submittedName>
        <fullName evidence="1">Uncharacterized protein</fullName>
    </submittedName>
</protein>
<evidence type="ECO:0000313" key="2">
    <source>
        <dbReference type="Proteomes" id="UP000317650"/>
    </source>
</evidence>
<evidence type="ECO:0000313" key="1">
    <source>
        <dbReference type="EMBL" id="THU68194.1"/>
    </source>
</evidence>
<sequence>MGRLLLDSTEDLRLVAPPSGAVEEEATTIDVVSHVDHFLREDLEMPLERLAALYVISLSEVLIFVRKTIIGKSPLECRGCWDICLNPIAEFRLVVLDAGHKPNGEIITREQKQQRSHQVVPSN</sequence>
<dbReference type="AlphaFoldDB" id="A0A4S8K0H7"/>
<comment type="caution">
    <text evidence="1">The sequence shown here is derived from an EMBL/GenBank/DDBJ whole genome shotgun (WGS) entry which is preliminary data.</text>
</comment>
<dbReference type="EMBL" id="PYDT01000002">
    <property type="protein sequence ID" value="THU68194.1"/>
    <property type="molecule type" value="Genomic_DNA"/>
</dbReference>
<proteinExistence type="predicted"/>
<gene>
    <name evidence="1" type="ORF">C4D60_Mb08t01350</name>
</gene>
<accession>A0A4S8K0H7</accession>
<keyword evidence="2" id="KW-1185">Reference proteome</keyword>
<reference evidence="1 2" key="1">
    <citation type="journal article" date="2019" name="Nat. Plants">
        <title>Genome sequencing of Musa balbisiana reveals subgenome evolution and function divergence in polyploid bananas.</title>
        <authorList>
            <person name="Yao X."/>
        </authorList>
    </citation>
    <scope>NUCLEOTIDE SEQUENCE [LARGE SCALE GENOMIC DNA]</scope>
    <source>
        <strain evidence="2">cv. DH-PKW</strain>
        <tissue evidence="1">Leaves</tissue>
    </source>
</reference>
<dbReference type="Proteomes" id="UP000317650">
    <property type="component" value="Chromosome 8"/>
</dbReference>
<name>A0A4S8K0H7_MUSBA</name>
<organism evidence="1 2">
    <name type="scientific">Musa balbisiana</name>
    <name type="common">Banana</name>
    <dbReference type="NCBI Taxonomy" id="52838"/>
    <lineage>
        <taxon>Eukaryota</taxon>
        <taxon>Viridiplantae</taxon>
        <taxon>Streptophyta</taxon>
        <taxon>Embryophyta</taxon>
        <taxon>Tracheophyta</taxon>
        <taxon>Spermatophyta</taxon>
        <taxon>Magnoliopsida</taxon>
        <taxon>Liliopsida</taxon>
        <taxon>Zingiberales</taxon>
        <taxon>Musaceae</taxon>
        <taxon>Musa</taxon>
    </lineage>
</organism>